<proteinExistence type="predicted"/>
<organism evidence="1 2">
    <name type="scientific">Occultella aeris</name>
    <dbReference type="NCBI Taxonomy" id="2761496"/>
    <lineage>
        <taxon>Bacteria</taxon>
        <taxon>Bacillati</taxon>
        <taxon>Actinomycetota</taxon>
        <taxon>Actinomycetes</taxon>
        <taxon>Micrococcales</taxon>
        <taxon>Ruaniaceae</taxon>
        <taxon>Occultella</taxon>
    </lineage>
</organism>
<dbReference type="AlphaFoldDB" id="A0A7M4DD48"/>
<evidence type="ECO:0000313" key="1">
    <source>
        <dbReference type="EMBL" id="VZO34756.1"/>
    </source>
</evidence>
<accession>A0A7M4DD48</accession>
<sequence>MAALPLAVTDFIDRATTLDGTRFQVIEDAHLDSDEVAELYGTRGPLLSASESSALDTYVRSRLRPRGDELRTQAGVATISGAIATTMLAARLIWHRDRVAPEVFEIALAPFRDAGVDVS</sequence>
<keyword evidence="2" id="KW-1185">Reference proteome</keyword>
<name>A0A7M4DD48_9MICO</name>
<gene>
    <name evidence="1" type="ORF">HALOF300_00036</name>
</gene>
<evidence type="ECO:0000313" key="2">
    <source>
        <dbReference type="Proteomes" id="UP000419743"/>
    </source>
</evidence>
<dbReference type="RefSeq" id="WP_156738638.1">
    <property type="nucleotide sequence ID" value="NZ_CACRYJ010000003.1"/>
</dbReference>
<dbReference type="Proteomes" id="UP000419743">
    <property type="component" value="Unassembled WGS sequence"/>
</dbReference>
<reference evidence="1 2" key="1">
    <citation type="submission" date="2019-11" db="EMBL/GenBank/DDBJ databases">
        <authorList>
            <person name="Criscuolo A."/>
        </authorList>
    </citation>
    <scope>NUCLEOTIDE SEQUENCE [LARGE SCALE GENOMIC DNA]</scope>
    <source>
        <strain evidence="1">CIP111667</strain>
    </source>
</reference>
<dbReference type="EMBL" id="CACRYJ010000003">
    <property type="protein sequence ID" value="VZO34756.1"/>
    <property type="molecule type" value="Genomic_DNA"/>
</dbReference>
<protein>
    <submittedName>
        <fullName evidence="1">Uncharacterized protein</fullName>
    </submittedName>
</protein>
<comment type="caution">
    <text evidence="1">The sequence shown here is derived from an EMBL/GenBank/DDBJ whole genome shotgun (WGS) entry which is preliminary data.</text>
</comment>